<dbReference type="GO" id="GO:0004553">
    <property type="term" value="F:hydrolase activity, hydrolyzing O-glycosyl compounds"/>
    <property type="evidence" value="ECO:0007669"/>
    <property type="project" value="InterPro"/>
</dbReference>
<proteinExistence type="inferred from homology"/>
<comment type="similarity">
    <text evidence="1">Belongs to the glycosyl hydrolase 16 family.</text>
</comment>
<evidence type="ECO:0000313" key="5">
    <source>
        <dbReference type="Proteomes" id="UP000464657"/>
    </source>
</evidence>
<evidence type="ECO:0000259" key="3">
    <source>
        <dbReference type="PROSITE" id="PS51762"/>
    </source>
</evidence>
<dbReference type="AlphaFoldDB" id="A0A7L4ZTL1"/>
<keyword evidence="2" id="KW-0812">Transmembrane</keyword>
<dbReference type="InterPro" id="IPR050546">
    <property type="entry name" value="Glycosyl_Hydrlase_16"/>
</dbReference>
<dbReference type="Pfam" id="PF00722">
    <property type="entry name" value="Glyco_hydro_16"/>
    <property type="match status" value="1"/>
</dbReference>
<organism evidence="4 5">
    <name type="scientific">Kordia antarctica</name>
    <dbReference type="NCBI Taxonomy" id="1218801"/>
    <lineage>
        <taxon>Bacteria</taxon>
        <taxon>Pseudomonadati</taxon>
        <taxon>Bacteroidota</taxon>
        <taxon>Flavobacteriia</taxon>
        <taxon>Flavobacteriales</taxon>
        <taxon>Flavobacteriaceae</taxon>
        <taxon>Kordia</taxon>
    </lineage>
</organism>
<keyword evidence="4" id="KW-0326">Glycosidase</keyword>
<dbReference type="EMBL" id="CP019288">
    <property type="protein sequence ID" value="QHI39226.1"/>
    <property type="molecule type" value="Genomic_DNA"/>
</dbReference>
<evidence type="ECO:0000313" key="4">
    <source>
        <dbReference type="EMBL" id="QHI39226.1"/>
    </source>
</evidence>
<dbReference type="Proteomes" id="UP000464657">
    <property type="component" value="Chromosome"/>
</dbReference>
<keyword evidence="2" id="KW-0472">Membrane</keyword>
<dbReference type="PANTHER" id="PTHR10963">
    <property type="entry name" value="GLYCOSYL HYDROLASE-RELATED"/>
    <property type="match status" value="1"/>
</dbReference>
<accession>A0A7L4ZTL1</accession>
<feature type="domain" description="GH16" evidence="3">
    <location>
        <begin position="33"/>
        <end position="342"/>
    </location>
</feature>
<keyword evidence="2" id="KW-1133">Transmembrane helix</keyword>
<dbReference type="KEGG" id="kan:IMCC3317_46310"/>
<dbReference type="InterPro" id="IPR013320">
    <property type="entry name" value="ConA-like_dom_sf"/>
</dbReference>
<gene>
    <name evidence="4" type="primary">porA</name>
    <name evidence="4" type="ORF">IMCC3317_46310</name>
</gene>
<evidence type="ECO:0000256" key="2">
    <source>
        <dbReference type="SAM" id="Phobius"/>
    </source>
</evidence>
<dbReference type="EC" id="3.2.1.178" evidence="4"/>
<dbReference type="PROSITE" id="PS51762">
    <property type="entry name" value="GH16_2"/>
    <property type="match status" value="1"/>
</dbReference>
<dbReference type="Gene3D" id="2.60.120.200">
    <property type="match status" value="1"/>
</dbReference>
<dbReference type="InterPro" id="IPR000757">
    <property type="entry name" value="Beta-glucanase-like"/>
</dbReference>
<feature type="transmembrane region" description="Helical" evidence="2">
    <location>
        <begin position="6"/>
        <end position="24"/>
    </location>
</feature>
<reference evidence="4 5" key="1">
    <citation type="journal article" date="2013" name="Int. J. Syst. Evol. Microbiol.">
        <title>Kordia antarctica sp. nov., isolated from Antarctic seawater.</title>
        <authorList>
            <person name="Baek K."/>
            <person name="Choi A."/>
            <person name="Kang I."/>
            <person name="Lee K."/>
            <person name="Cho J.C."/>
        </authorList>
    </citation>
    <scope>NUCLEOTIDE SEQUENCE [LARGE SCALE GENOMIC DNA]</scope>
    <source>
        <strain evidence="4 5">IMCC3317</strain>
    </source>
</reference>
<evidence type="ECO:0000256" key="1">
    <source>
        <dbReference type="ARBA" id="ARBA00006865"/>
    </source>
</evidence>
<dbReference type="RefSeq" id="WP_160131717.1">
    <property type="nucleotide sequence ID" value="NZ_CP019288.1"/>
</dbReference>
<keyword evidence="5" id="KW-1185">Reference proteome</keyword>
<keyword evidence="4" id="KW-0378">Hydrolase</keyword>
<name>A0A7L4ZTL1_9FLAO</name>
<dbReference type="OrthoDB" id="973752at2"/>
<sequence>MTHQFSYYKYIVIVFAFLMMLSCGNQKQSASNATQKTISVLPKSDPSNTGNWTLNTDVSDEFNAKDLDTDKWRIVGEFENGVPTYVNEDQPGKTEWIGRAPSQFSGKNFRLENGMLILETRWEPDFPFSNTTQKYQGVEYKYENITTACLITRKLFKYGYMEIRSKAADAEVTSSFWGTGNGTEFDMFEMFGDHRQPQKEERGKDRELWWSIHDWSKLGKGKTTYTEHRDLGFRVADDFHVYGIEWNENGITYYIDGIKLFSVTKEEINAYDDVAKNKGGNGTNENYVLTKPIRIWLDQETFPWHGVPDSKEDLELNSPEGKKDDGVVDFEIDYVRIWQKKN</sequence>
<dbReference type="SUPFAM" id="SSF49899">
    <property type="entry name" value="Concanavalin A-like lectins/glucanases"/>
    <property type="match status" value="1"/>
</dbReference>
<dbReference type="GO" id="GO:0005975">
    <property type="term" value="P:carbohydrate metabolic process"/>
    <property type="evidence" value="ECO:0007669"/>
    <property type="project" value="InterPro"/>
</dbReference>
<protein>
    <submittedName>
        <fullName evidence="4">Beta-porphyranase A</fullName>
        <ecNumber evidence="4">3.2.1.178</ecNumber>
    </submittedName>
</protein>
<dbReference type="PANTHER" id="PTHR10963:SF55">
    <property type="entry name" value="GLYCOSIDE HYDROLASE FAMILY 16 PROTEIN"/>
    <property type="match status" value="1"/>
</dbReference>